<dbReference type="PANTHER" id="PTHR30143:SF0">
    <property type="entry name" value="2-KETO-4-PENTENOATE HYDRATASE"/>
    <property type="match status" value="1"/>
</dbReference>
<dbReference type="InterPro" id="IPR036663">
    <property type="entry name" value="Fumarylacetoacetase_C_sf"/>
</dbReference>
<dbReference type="GO" id="GO:0008684">
    <property type="term" value="F:2-oxopent-4-enoate hydratase activity"/>
    <property type="evidence" value="ECO:0007669"/>
    <property type="project" value="TreeGrafter"/>
</dbReference>
<dbReference type="PANTHER" id="PTHR30143">
    <property type="entry name" value="ACID HYDRATASE"/>
    <property type="match status" value="1"/>
</dbReference>
<dbReference type="SUPFAM" id="SSF56529">
    <property type="entry name" value="FAH"/>
    <property type="match status" value="1"/>
</dbReference>
<proteinExistence type="predicted"/>
<dbReference type="AlphaFoldDB" id="A0A075H1G9"/>
<dbReference type="GO" id="GO:0005737">
    <property type="term" value="C:cytoplasm"/>
    <property type="evidence" value="ECO:0007669"/>
    <property type="project" value="TreeGrafter"/>
</dbReference>
<protein>
    <submittedName>
        <fullName evidence="1">Putative hydratase/decarboxylase</fullName>
    </submittedName>
</protein>
<evidence type="ECO:0000313" key="1">
    <source>
        <dbReference type="EMBL" id="AIF08995.1"/>
    </source>
</evidence>
<sequence>MKNRFQQAAELLINAKIRAEPMSLLPPSVQPANLTEGYRIQDIVTADNDTVVWKIAATSKAGQNHIGINHPIAGQLSDSCILHSGDTAVMAGNLMQAAEAEFVFEFSSDLPARKTPYEVDEVMSCVGHLRIGIELPDSRYQLFSKAGTPQLVADNACANLFVLGSRVDCDWRKDDIASKKVSLYVDSELATEGYGSDALGDPRRALTWLVNHTSERQIDLSSGQSVTTGAVLCWKSNKLPFTKCFFI</sequence>
<dbReference type="InterPro" id="IPR050772">
    <property type="entry name" value="Hydratase-Decarb/MhpD_sf"/>
</dbReference>
<dbReference type="Gene3D" id="3.90.850.10">
    <property type="entry name" value="Fumarylacetoacetase-like, C-terminal domain"/>
    <property type="match status" value="1"/>
</dbReference>
<accession>A0A075H1G9</accession>
<organism evidence="1">
    <name type="scientific">uncultured marine thaumarchaeote KM3_34_B07</name>
    <dbReference type="NCBI Taxonomy" id="1456128"/>
    <lineage>
        <taxon>Archaea</taxon>
        <taxon>Nitrososphaerota</taxon>
        <taxon>environmental samples</taxon>
    </lineage>
</organism>
<reference evidence="1" key="1">
    <citation type="journal article" date="2014" name="Genome Biol. Evol.">
        <title>Pangenome evidence for extensive interdomain horizontal transfer affecting lineage core and shell genes in uncultured planktonic thaumarchaeota and euryarchaeota.</title>
        <authorList>
            <person name="Deschamps P."/>
            <person name="Zivanovic Y."/>
            <person name="Moreira D."/>
            <person name="Rodriguez-Valera F."/>
            <person name="Lopez-Garcia P."/>
        </authorList>
    </citation>
    <scope>NUCLEOTIDE SEQUENCE</scope>
</reference>
<dbReference type="EMBL" id="KF900849">
    <property type="protein sequence ID" value="AIF08995.1"/>
    <property type="molecule type" value="Genomic_DNA"/>
</dbReference>
<name>A0A075H1G9_9ARCH</name>